<accession>A0A428N0H0</accession>
<dbReference type="Proteomes" id="UP000275076">
    <property type="component" value="Unassembled WGS sequence"/>
</dbReference>
<dbReference type="RefSeq" id="WP_125557672.1">
    <property type="nucleotide sequence ID" value="NZ_RBVX01000019.1"/>
</dbReference>
<name>A0A428N0H0_9BACI</name>
<protein>
    <submittedName>
        <fullName evidence="1">Uncharacterized protein</fullName>
    </submittedName>
</protein>
<comment type="caution">
    <text evidence="1">The sequence shown here is derived from an EMBL/GenBank/DDBJ whole genome shotgun (WGS) entry which is preliminary data.</text>
</comment>
<sequence>MTVTSATTGKLRFAIVMDSISIPQWKFHCIKEIMKYAELRFVWIREKQSRTTGPVSLFSTYEYFSSQLASSLKKVHAGALIKEARVHRSSYQLEQKYLESLKKDQVDFIMKLDNRKLTGDLLNVTKYGTWAFGFLRSEYLTRAALYQLTDDQNQAVILKKGYVSTVKESLSSHKENAHSIVTSWPALVCRDILNNQADYFRESLPENVKIMMINPPQI</sequence>
<reference evidence="1 2" key="1">
    <citation type="submission" date="2018-10" db="EMBL/GenBank/DDBJ databases">
        <title>Draft genome sequence of Bacillus salarius IM0101, isolated from a hypersaline soil in Inner Mongolia, China.</title>
        <authorList>
            <person name="Yamprayoonswat W."/>
            <person name="Boonvisut S."/>
            <person name="Jumpathong W."/>
            <person name="Sittihan S."/>
            <person name="Ruangsuj P."/>
            <person name="Wanthongcharoen S."/>
            <person name="Thongpramul N."/>
            <person name="Pimmason S."/>
            <person name="Yu B."/>
            <person name="Yasawong M."/>
        </authorList>
    </citation>
    <scope>NUCLEOTIDE SEQUENCE [LARGE SCALE GENOMIC DNA]</scope>
    <source>
        <strain evidence="1 2">IM0101</strain>
    </source>
</reference>
<evidence type="ECO:0000313" key="1">
    <source>
        <dbReference type="EMBL" id="RSL31921.1"/>
    </source>
</evidence>
<organism evidence="1 2">
    <name type="scientific">Salibacterium salarium</name>
    <dbReference type="NCBI Taxonomy" id="284579"/>
    <lineage>
        <taxon>Bacteria</taxon>
        <taxon>Bacillati</taxon>
        <taxon>Bacillota</taxon>
        <taxon>Bacilli</taxon>
        <taxon>Bacillales</taxon>
        <taxon>Bacillaceae</taxon>
    </lineage>
</organism>
<dbReference type="EMBL" id="RBVX01000019">
    <property type="protein sequence ID" value="RSL31921.1"/>
    <property type="molecule type" value="Genomic_DNA"/>
</dbReference>
<proteinExistence type="predicted"/>
<dbReference type="AlphaFoldDB" id="A0A428N0H0"/>
<evidence type="ECO:0000313" key="2">
    <source>
        <dbReference type="Proteomes" id="UP000275076"/>
    </source>
</evidence>
<keyword evidence="2" id="KW-1185">Reference proteome</keyword>
<gene>
    <name evidence="1" type="ORF">D7Z54_18230</name>
</gene>